<dbReference type="EMBL" id="CP147247">
    <property type="protein sequence ID" value="WYJ90579.1"/>
    <property type="molecule type" value="Genomic_DNA"/>
</dbReference>
<protein>
    <recommendedName>
        <fullName evidence="8">Permease IIC component</fullName>
    </recommendedName>
</protein>
<dbReference type="InterPro" id="IPR003352">
    <property type="entry name" value="PTS_EIIC"/>
</dbReference>
<dbReference type="RefSeq" id="WP_249274496.1">
    <property type="nucleotide sequence ID" value="NZ_CP147247.1"/>
</dbReference>
<organism evidence="11">
    <name type="scientific">Candidatus Enterococcus clewellii</name>
    <dbReference type="NCBI Taxonomy" id="1834193"/>
    <lineage>
        <taxon>Bacteria</taxon>
        <taxon>Bacillati</taxon>
        <taxon>Bacillota</taxon>
        <taxon>Bacilli</taxon>
        <taxon>Lactobacillales</taxon>
        <taxon>Enterococcaceae</taxon>
        <taxon>Enterococcus</taxon>
    </lineage>
</organism>
<gene>
    <name evidence="12" type="ORF">A5888_002336</name>
    <name evidence="11" type="ORF">A5888_002501</name>
</gene>
<evidence type="ECO:0000256" key="1">
    <source>
        <dbReference type="ARBA" id="ARBA00004651"/>
    </source>
</evidence>
<comment type="function">
    <text evidence="8">The phosphoenolpyruvate-dependent sugar phosphotransferase system (PTS), a major carbohydrate active -transport system, catalyzes the phosphorylation of incoming sugar substrates concomitant with their translocation across the cell membrane.</text>
</comment>
<feature type="transmembrane region" description="Helical" evidence="9">
    <location>
        <begin position="30"/>
        <end position="52"/>
    </location>
</feature>
<dbReference type="InterPro" id="IPR051088">
    <property type="entry name" value="PTS_Sugar-EIIC/EIIB"/>
</dbReference>
<sequence>MSIMDKFNQLAEKSLLPIANKLAAQRHLTALRNGMVSSIPLSILGGMSLIIATPPFNPEQMTQKNIFTGFLSAWYDWAQANASALKLPFMMSMGLMGLFIAFSIAHNLAEEYGIPALDASIVSTVTFLLVTSPAFSGVPLDKLTENMAAEDFGQLGLLSLPMQYLDAKGIFTAIIVSIVCVEIMRILNEKNIRFKLPDGVPPAIAASFDAILPLFLCTGLFYGISLTIQNVTGGDLIPALIMKLLAPAMTGLDSLAGICLITFLAQLFWFFGLHGASITQFVRLPFMSAYIIANATAFSNGEPLQHYFTQPFWSYIIAIGGGGSTLALAILMLRARSAQMRQLGKLSIVPSLFNINEPLIFGTPLVLNPIMMLPFIFVPVINAIAGYTFMYFGWIGKGVVETPWTTPAPIGAALGTMDFRAGIFVLGLIVLNLAIYYPFFRVLDQQTVKAEKQEQEQEQAEAIAFVQEQQA</sequence>
<reference evidence="12" key="2">
    <citation type="submission" date="2017-05" db="EMBL/GenBank/DDBJ databases">
        <authorList>
            <consortium name="The Broad Institute Genomics Platform"/>
            <consortium name="The Broad Institute Genomic Center for Infectious Diseases"/>
            <person name="Earl A."/>
            <person name="Manson A."/>
            <person name="Schwartman J."/>
            <person name="Gilmore M."/>
            <person name="Abouelleil A."/>
            <person name="Cao P."/>
            <person name="Chapman S."/>
            <person name="Cusick C."/>
            <person name="Shea T."/>
            <person name="Young S."/>
            <person name="Neafsey D."/>
            <person name="Nusbaum C."/>
            <person name="Birren B."/>
        </authorList>
    </citation>
    <scope>NUCLEOTIDE SEQUENCE</scope>
    <source>
        <strain evidence="12">9E7_DIV0242</strain>
    </source>
</reference>
<keyword evidence="7 8" id="KW-0472">Membrane</keyword>
<feature type="transmembrane region" description="Helical" evidence="9">
    <location>
        <begin position="281"/>
        <end position="300"/>
    </location>
</feature>
<evidence type="ECO:0000256" key="2">
    <source>
        <dbReference type="ARBA" id="ARBA00022448"/>
    </source>
</evidence>
<feature type="transmembrane region" description="Helical" evidence="9">
    <location>
        <begin position="169"/>
        <end position="187"/>
    </location>
</feature>
<evidence type="ECO:0000256" key="8">
    <source>
        <dbReference type="PIRNR" id="PIRNR006351"/>
    </source>
</evidence>
<dbReference type="Proteomes" id="UP000195141">
    <property type="component" value="Chromosome"/>
</dbReference>
<comment type="subcellular location">
    <subcellularLocation>
        <location evidence="1">Cell membrane</location>
        <topology evidence="1">Multi-pass membrane protein</topology>
    </subcellularLocation>
</comment>
<evidence type="ECO:0000259" key="10">
    <source>
        <dbReference type="PROSITE" id="PS51105"/>
    </source>
</evidence>
<dbReference type="Pfam" id="PF02378">
    <property type="entry name" value="PTS_EIIC"/>
    <property type="match status" value="1"/>
</dbReference>
<dbReference type="NCBIfam" id="TIGR00410">
    <property type="entry name" value="lacE"/>
    <property type="match status" value="1"/>
</dbReference>
<keyword evidence="4 8" id="KW-0762">Sugar transport</keyword>
<evidence type="ECO:0000313" key="13">
    <source>
        <dbReference type="Proteomes" id="UP000195141"/>
    </source>
</evidence>
<dbReference type="GO" id="GO:0008982">
    <property type="term" value="F:protein-N(PI)-phosphohistidine-sugar phosphotransferase activity"/>
    <property type="evidence" value="ECO:0007669"/>
    <property type="project" value="UniProtKB-UniRule"/>
</dbReference>
<feature type="transmembrane region" description="Helical" evidence="9">
    <location>
        <begin position="419"/>
        <end position="439"/>
    </location>
</feature>
<dbReference type="PROSITE" id="PS51105">
    <property type="entry name" value="PTS_EIIC_TYPE_3"/>
    <property type="match status" value="1"/>
</dbReference>
<feature type="transmembrane region" description="Helical" evidence="9">
    <location>
        <begin position="199"/>
        <end position="224"/>
    </location>
</feature>
<keyword evidence="13" id="KW-1185">Reference proteome</keyword>
<dbReference type="InterPro" id="IPR004501">
    <property type="entry name" value="PTS_EIIC_3"/>
</dbReference>
<evidence type="ECO:0000256" key="3">
    <source>
        <dbReference type="ARBA" id="ARBA00022475"/>
    </source>
</evidence>
<feature type="transmembrane region" description="Helical" evidence="9">
    <location>
        <begin position="89"/>
        <end position="109"/>
    </location>
</feature>
<evidence type="ECO:0000256" key="7">
    <source>
        <dbReference type="ARBA" id="ARBA00023136"/>
    </source>
</evidence>
<dbReference type="PIRSF" id="PIRSF006351">
    <property type="entry name" value="PTS_EIIC-Cellobiose"/>
    <property type="match status" value="1"/>
</dbReference>
<evidence type="ECO:0000256" key="5">
    <source>
        <dbReference type="ARBA" id="ARBA00022692"/>
    </source>
</evidence>
<dbReference type="GO" id="GO:1902815">
    <property type="term" value="P:N,N'-diacetylchitobiose import"/>
    <property type="evidence" value="ECO:0007669"/>
    <property type="project" value="TreeGrafter"/>
</dbReference>
<feature type="transmembrane region" description="Helical" evidence="9">
    <location>
        <begin position="370"/>
        <end position="394"/>
    </location>
</feature>
<accession>A0A242K4E8</accession>
<evidence type="ECO:0000256" key="9">
    <source>
        <dbReference type="SAM" id="Phobius"/>
    </source>
</evidence>
<dbReference type="InterPro" id="IPR004796">
    <property type="entry name" value="PTS_IIC_cello"/>
</dbReference>
<dbReference type="PANTHER" id="PTHR33989">
    <property type="match status" value="1"/>
</dbReference>
<dbReference type="GO" id="GO:0009401">
    <property type="term" value="P:phosphoenolpyruvate-dependent sugar phosphotransferase system"/>
    <property type="evidence" value="ECO:0007669"/>
    <property type="project" value="InterPro"/>
</dbReference>
<reference evidence="11" key="1">
    <citation type="submission" date="2017-05" db="EMBL/GenBank/DDBJ databases">
        <title>The Genome Sequence of Enterococcus sp. 9E7_DIV0242.</title>
        <authorList>
            <consortium name="The Broad Institute Genomics Platform"/>
            <consortium name="The Broad Institute Genomic Center for Infectious Diseases"/>
            <person name="Earl A."/>
            <person name="Manson A."/>
            <person name="Schwartman J."/>
            <person name="Gilmore M."/>
            <person name="Abouelleil A."/>
            <person name="Cao P."/>
            <person name="Chapman S."/>
            <person name="Cusick C."/>
            <person name="Shea T."/>
            <person name="Young S."/>
            <person name="Neafsey D."/>
            <person name="Nusbaum C."/>
            <person name="Birren B."/>
        </authorList>
    </citation>
    <scope>NUCLEOTIDE SEQUENCE [LARGE SCALE GENOMIC DNA]</scope>
    <source>
        <strain evidence="11">9E7_DIV0242</strain>
    </source>
</reference>
<evidence type="ECO:0000313" key="11">
    <source>
        <dbReference type="EMBL" id="OTP14400.1"/>
    </source>
</evidence>
<dbReference type="PANTHER" id="PTHR33989:SF4">
    <property type="entry name" value="PTS SYSTEM N,N'-DIACETYLCHITOBIOSE-SPECIFIC EIIC COMPONENT"/>
    <property type="match status" value="1"/>
</dbReference>
<name>A0A242K4E8_9ENTE</name>
<feature type="transmembrane region" description="Helical" evidence="9">
    <location>
        <begin position="116"/>
        <end position="135"/>
    </location>
</feature>
<dbReference type="AlphaFoldDB" id="A0A242K4E8"/>
<evidence type="ECO:0000313" key="12">
    <source>
        <dbReference type="EMBL" id="WYJ90579.1"/>
    </source>
</evidence>
<reference evidence="12" key="3">
    <citation type="submission" date="2024-03" db="EMBL/GenBank/DDBJ databases">
        <title>The Genome Sequence of Enterococcus sp. DIV0242b.</title>
        <authorList>
            <consortium name="The Broad Institute Genomics Platform"/>
            <consortium name="The Broad Institute Microbial Omics Core"/>
            <consortium name="The Broad Institute Genomic Center for Infectious Diseases"/>
            <person name="Earl A."/>
            <person name="Manson A."/>
            <person name="Gilmore M."/>
            <person name="Schwartman J."/>
            <person name="Shea T."/>
            <person name="Abouelleil A."/>
            <person name="Cao P."/>
            <person name="Chapman S."/>
            <person name="Cusick C."/>
            <person name="Young S."/>
            <person name="Neafsey D."/>
            <person name="Nusbaum C."/>
            <person name="Birren B."/>
        </authorList>
    </citation>
    <scope>NUCLEOTIDE SEQUENCE</scope>
    <source>
        <strain evidence="12">9E7_DIV0242</strain>
    </source>
</reference>
<feature type="transmembrane region" description="Helical" evidence="9">
    <location>
        <begin position="312"/>
        <end position="333"/>
    </location>
</feature>
<proteinExistence type="predicted"/>
<keyword evidence="2 8" id="KW-0813">Transport</keyword>
<feature type="transmembrane region" description="Helical" evidence="9">
    <location>
        <begin position="244"/>
        <end position="269"/>
    </location>
</feature>
<keyword evidence="5 9" id="KW-0812">Transmembrane</keyword>
<evidence type="ECO:0000256" key="6">
    <source>
        <dbReference type="ARBA" id="ARBA00022989"/>
    </source>
</evidence>
<keyword evidence="6 9" id="KW-1133">Transmembrane helix</keyword>
<feature type="domain" description="PTS EIIC type-3" evidence="10">
    <location>
        <begin position="11"/>
        <end position="439"/>
    </location>
</feature>
<keyword evidence="3 8" id="KW-1003">Cell membrane</keyword>
<evidence type="ECO:0000256" key="4">
    <source>
        <dbReference type="ARBA" id="ARBA00022597"/>
    </source>
</evidence>
<dbReference type="EMBL" id="NGMM01000004">
    <property type="protein sequence ID" value="OTP14400.1"/>
    <property type="molecule type" value="Genomic_DNA"/>
</dbReference>
<dbReference type="GO" id="GO:0005886">
    <property type="term" value="C:plasma membrane"/>
    <property type="evidence" value="ECO:0007669"/>
    <property type="project" value="UniProtKB-SubCell"/>
</dbReference>